<sequence length="100" mass="10864">MFAAKPVRILTPTDLRELREGDVFIDGRFLDPDGEEIPDVPDEKVEEIREAIECGEITDTAEVKAIAEGEKPLPRQTGSADRTAPSTDAATRENGASHTS</sequence>
<keyword evidence="3" id="KW-1185">Reference proteome</keyword>
<accession>A0ABV5WYF6</accession>
<reference evidence="2 3" key="1">
    <citation type="submission" date="2024-09" db="EMBL/GenBank/DDBJ databases">
        <authorList>
            <person name="Sun Q."/>
            <person name="Mori K."/>
        </authorList>
    </citation>
    <scope>NUCLEOTIDE SEQUENCE [LARGE SCALE GENOMIC DNA]</scope>
    <source>
        <strain evidence="2 3">JCM 11683</strain>
    </source>
</reference>
<protein>
    <submittedName>
        <fullName evidence="2">Uncharacterized protein</fullName>
    </submittedName>
</protein>
<proteinExistence type="predicted"/>
<dbReference type="RefSeq" id="WP_376837885.1">
    <property type="nucleotide sequence ID" value="NZ_JBHMAU010000017.1"/>
</dbReference>
<gene>
    <name evidence="2" type="ORF">ACFFN1_01350</name>
</gene>
<dbReference type="EMBL" id="JBHMAU010000017">
    <property type="protein sequence ID" value="MFB9775074.1"/>
    <property type="molecule type" value="Genomic_DNA"/>
</dbReference>
<evidence type="ECO:0000313" key="2">
    <source>
        <dbReference type="EMBL" id="MFB9775074.1"/>
    </source>
</evidence>
<feature type="compositionally biased region" description="Polar residues" evidence="1">
    <location>
        <begin position="76"/>
        <end position="100"/>
    </location>
</feature>
<feature type="region of interest" description="Disordered" evidence="1">
    <location>
        <begin position="67"/>
        <end position="100"/>
    </location>
</feature>
<name>A0ABV5WYF6_9MICO</name>
<evidence type="ECO:0000256" key="1">
    <source>
        <dbReference type="SAM" id="MobiDB-lite"/>
    </source>
</evidence>
<dbReference type="Proteomes" id="UP001589707">
    <property type="component" value="Unassembled WGS sequence"/>
</dbReference>
<organism evidence="2 3">
    <name type="scientific">Brevibacterium otitidis</name>
    <dbReference type="NCBI Taxonomy" id="53364"/>
    <lineage>
        <taxon>Bacteria</taxon>
        <taxon>Bacillati</taxon>
        <taxon>Actinomycetota</taxon>
        <taxon>Actinomycetes</taxon>
        <taxon>Micrococcales</taxon>
        <taxon>Brevibacteriaceae</taxon>
        <taxon>Brevibacterium</taxon>
    </lineage>
</organism>
<evidence type="ECO:0000313" key="3">
    <source>
        <dbReference type="Proteomes" id="UP001589707"/>
    </source>
</evidence>
<comment type="caution">
    <text evidence="2">The sequence shown here is derived from an EMBL/GenBank/DDBJ whole genome shotgun (WGS) entry which is preliminary data.</text>
</comment>